<feature type="domain" description="Copper amine oxidase N3-terminal" evidence="10">
    <location>
        <begin position="164"/>
        <end position="262"/>
    </location>
</feature>
<evidence type="ECO:0000256" key="7">
    <source>
        <dbReference type="SAM" id="Phobius"/>
    </source>
</evidence>
<comment type="cofactor">
    <cofactor evidence="6">
        <name>Cu cation</name>
        <dbReference type="ChEBI" id="CHEBI:23378"/>
    </cofactor>
    <text evidence="6">Contains 1 topaquinone per subunit.</text>
</comment>
<comment type="caution">
    <text evidence="11">The sequence shown here is derived from an EMBL/GenBank/DDBJ whole genome shotgun (WGS) entry which is preliminary data.</text>
</comment>
<protein>
    <recommendedName>
        <fullName evidence="6">Amine oxidase</fullName>
        <ecNumber evidence="6">1.4.3.-</ecNumber>
    </recommendedName>
</protein>
<dbReference type="SUPFAM" id="SSF49998">
    <property type="entry name" value="Amine oxidase catalytic domain"/>
    <property type="match status" value="2"/>
</dbReference>
<dbReference type="GO" id="GO:0048038">
    <property type="term" value="F:quinone binding"/>
    <property type="evidence" value="ECO:0007669"/>
    <property type="project" value="InterPro"/>
</dbReference>
<dbReference type="InterPro" id="IPR000269">
    <property type="entry name" value="Cu_amine_oxidase"/>
</dbReference>
<accession>A0A199VC76</accession>
<evidence type="ECO:0000256" key="3">
    <source>
        <dbReference type="ARBA" id="ARBA00022772"/>
    </source>
</evidence>
<dbReference type="Pfam" id="PF02727">
    <property type="entry name" value="Cu_amine_oxidN2"/>
    <property type="match status" value="1"/>
</dbReference>
<organism evidence="11 12">
    <name type="scientific">Ananas comosus</name>
    <name type="common">Pineapple</name>
    <name type="synonym">Ananas ananas</name>
    <dbReference type="NCBI Taxonomy" id="4615"/>
    <lineage>
        <taxon>Eukaryota</taxon>
        <taxon>Viridiplantae</taxon>
        <taxon>Streptophyta</taxon>
        <taxon>Embryophyta</taxon>
        <taxon>Tracheophyta</taxon>
        <taxon>Spermatophyta</taxon>
        <taxon>Magnoliopsida</taxon>
        <taxon>Liliopsida</taxon>
        <taxon>Poales</taxon>
        <taxon>Bromeliaceae</taxon>
        <taxon>Bromelioideae</taxon>
        <taxon>Ananas</taxon>
    </lineage>
</organism>
<feature type="transmembrane region" description="Helical" evidence="7">
    <location>
        <begin position="601"/>
        <end position="625"/>
    </location>
</feature>
<dbReference type="SUPFAM" id="SSF54416">
    <property type="entry name" value="Amine oxidase N-terminal region"/>
    <property type="match status" value="2"/>
</dbReference>
<evidence type="ECO:0000259" key="10">
    <source>
        <dbReference type="Pfam" id="PF02728"/>
    </source>
</evidence>
<dbReference type="EMBL" id="LSRQ01002333">
    <property type="protein sequence ID" value="OAY74613.1"/>
    <property type="molecule type" value="Genomic_DNA"/>
</dbReference>
<evidence type="ECO:0000256" key="6">
    <source>
        <dbReference type="RuleBase" id="RU000672"/>
    </source>
</evidence>
<evidence type="ECO:0000313" key="12">
    <source>
        <dbReference type="Proteomes" id="UP000092600"/>
    </source>
</evidence>
<dbReference type="EC" id="1.4.3.-" evidence="6"/>
<keyword evidence="7" id="KW-0812">Transmembrane</keyword>
<dbReference type="InterPro" id="IPR015802">
    <property type="entry name" value="Cu_amine_oxidase_N3"/>
</dbReference>
<evidence type="ECO:0000256" key="1">
    <source>
        <dbReference type="ARBA" id="ARBA00007983"/>
    </source>
</evidence>
<dbReference type="InterPro" id="IPR049947">
    <property type="entry name" value="Cu_Am_Ox_Cu-bd"/>
</dbReference>
<dbReference type="GO" id="GO:0008131">
    <property type="term" value="F:primary methylamine oxidase activity"/>
    <property type="evidence" value="ECO:0007669"/>
    <property type="project" value="InterPro"/>
</dbReference>
<dbReference type="PANTHER" id="PTHR10638:SF41">
    <property type="entry name" value="AMINE OXIDASE"/>
    <property type="match status" value="1"/>
</dbReference>
<evidence type="ECO:0000259" key="9">
    <source>
        <dbReference type="Pfam" id="PF02727"/>
    </source>
</evidence>
<dbReference type="Proteomes" id="UP000092600">
    <property type="component" value="Unassembled WGS sequence"/>
</dbReference>
<gene>
    <name evidence="11" type="ORF">ACMD2_02338</name>
</gene>
<keyword evidence="7" id="KW-1133">Transmembrane helix</keyword>
<dbReference type="STRING" id="4615.A0A199VC76"/>
<comment type="PTM">
    <text evidence="6">Topaquinone (TPQ) is generated by copper-dependent autoxidation of a specific tyrosyl residue.</text>
</comment>
<comment type="similarity">
    <text evidence="1 6">Belongs to the copper/topaquinone oxidase family.</text>
</comment>
<dbReference type="Gene3D" id="2.70.98.20">
    <property type="entry name" value="Copper amine oxidase, catalytic domain"/>
    <property type="match status" value="3"/>
</dbReference>
<dbReference type="PROSITE" id="PS01165">
    <property type="entry name" value="COPPER_AMINE_OXID_2"/>
    <property type="match status" value="1"/>
</dbReference>
<sequence length="751" mass="84242">MEPSAAAAVTAVARRRLLILLFLFSLLFFAYLSFLSSPFSPHSSSIGTASSNRKFRSLSSSLPVHPLDPLTVDEISTVRSVLLSHPPFASPNPFPSIHSLSLAEPSKSVVRSWRPGINPLPPRRALVVAYSPSSSLSHLLTVDISSKRVIHHDTVPLSAAHGYPILTADDMSRATSAPFADPPFLQAVRSRSLAPSDLTCVPLPAGWFGKTEESARLAKVQCYSHAGTANFYMRPVEGLTVLVDLDKNRVIEILDNKQPIPLPSDDDTDYRYDVQKKKTTKQRAQYKLNPITLEQPEGPSFTVEGAHVIRWAGWELHVRPDSRAGMIISRARINDPETGKAREVMYKGMASELFVPYMDPTEGWYFKAYLDAGEYGFGLQAMSLDPINDCPRGAYLMDGVLAGSDGRPFVRPGMVCVFERYEGDVAWRHSEGPTTGINVSLSGMLMVKGTVYKNMSQVPEHEDLYGTLLTENLIGVVHDHYVTFYLDMDVDGPENSFVDVHIVKQETGAGESPRKSYLRVERRVAKTEEDARIKLKLYDPSEFHVVNAKRTSSVGNPTGYKIVPGATAASLLDLDDPPQERAAFTNNQVRACICIYIQMHAYIYCVYICAHFLSLSLIVLHKIIVKRTKFGRKTYELDHKLLFYSEQIWVTQYNASEEWAGGFFVYQSQGKDTLAQWSEKNRPIENRDIVLWYTMGFHHIPCQEDYPIMPTVSSTFDLKPVNFFRRNPILRAKPYTEDDFPVCRPQASVQK</sequence>
<evidence type="ECO:0000256" key="4">
    <source>
        <dbReference type="ARBA" id="ARBA00023002"/>
    </source>
</evidence>
<dbReference type="Pfam" id="PF02728">
    <property type="entry name" value="Cu_amine_oxidN3"/>
    <property type="match status" value="1"/>
</dbReference>
<feature type="domain" description="Copper amine oxidase catalytic" evidence="8">
    <location>
        <begin position="293"/>
        <end position="447"/>
    </location>
</feature>
<evidence type="ECO:0000256" key="5">
    <source>
        <dbReference type="ARBA" id="ARBA00023008"/>
    </source>
</evidence>
<keyword evidence="2 6" id="KW-0479">Metal-binding</keyword>
<keyword evidence="7" id="KW-0472">Membrane</keyword>
<dbReference type="InterPro" id="IPR016182">
    <property type="entry name" value="Cu_amine_oxidase_N-reg"/>
</dbReference>
<dbReference type="AlphaFoldDB" id="A0A199VC76"/>
<dbReference type="Gene3D" id="3.10.450.40">
    <property type="match status" value="2"/>
</dbReference>
<evidence type="ECO:0000256" key="2">
    <source>
        <dbReference type="ARBA" id="ARBA00022723"/>
    </source>
</evidence>
<dbReference type="Pfam" id="PF01179">
    <property type="entry name" value="Cu_amine_oxid"/>
    <property type="match status" value="2"/>
</dbReference>
<dbReference type="InterPro" id="IPR015800">
    <property type="entry name" value="Cu_amine_oxidase_N2"/>
</dbReference>
<dbReference type="GO" id="GO:0005507">
    <property type="term" value="F:copper ion binding"/>
    <property type="evidence" value="ECO:0007669"/>
    <property type="project" value="InterPro"/>
</dbReference>
<evidence type="ECO:0000259" key="8">
    <source>
        <dbReference type="Pfam" id="PF01179"/>
    </source>
</evidence>
<feature type="domain" description="Copper amine oxidase catalytic" evidence="8">
    <location>
        <begin position="638"/>
        <end position="729"/>
    </location>
</feature>
<evidence type="ECO:0000313" key="11">
    <source>
        <dbReference type="EMBL" id="OAY74613.1"/>
    </source>
</evidence>
<dbReference type="InterPro" id="IPR036460">
    <property type="entry name" value="Cu_amine_oxidase_C_sf"/>
</dbReference>
<name>A0A199VC76_ANACO</name>
<keyword evidence="3 6" id="KW-0801">TPQ</keyword>
<dbReference type="PANTHER" id="PTHR10638">
    <property type="entry name" value="COPPER AMINE OXIDASE"/>
    <property type="match status" value="1"/>
</dbReference>
<keyword evidence="4 6" id="KW-0560">Oxidoreductase</keyword>
<reference evidence="11 12" key="1">
    <citation type="journal article" date="2016" name="DNA Res.">
        <title>The draft genome of MD-2 pineapple using hybrid error correction of long reads.</title>
        <authorList>
            <person name="Redwan R.M."/>
            <person name="Saidin A."/>
            <person name="Kumar S.V."/>
        </authorList>
    </citation>
    <scope>NUCLEOTIDE SEQUENCE [LARGE SCALE GENOMIC DNA]</scope>
    <source>
        <strain evidence="12">cv. MD2</strain>
        <tissue evidence="11">Leaf</tissue>
    </source>
</reference>
<feature type="domain" description="Copper amine oxidase N2-terminal" evidence="9">
    <location>
        <begin position="65"/>
        <end position="153"/>
    </location>
</feature>
<keyword evidence="5 6" id="KW-0186">Copper</keyword>
<dbReference type="GO" id="GO:0009308">
    <property type="term" value="P:amine metabolic process"/>
    <property type="evidence" value="ECO:0007669"/>
    <property type="project" value="UniProtKB-UniRule"/>
</dbReference>
<dbReference type="InterPro" id="IPR015798">
    <property type="entry name" value="Cu_amine_oxidase_C"/>
</dbReference>
<proteinExistence type="inferred from homology"/>